<dbReference type="Proteomes" id="UP000322225">
    <property type="component" value="Chromosome 11"/>
</dbReference>
<feature type="region of interest" description="Disordered" evidence="1">
    <location>
        <begin position="68"/>
        <end position="89"/>
    </location>
</feature>
<name>A0AAJ8LPK3_9TREE</name>
<accession>A0AAJ8LPK3</accession>
<dbReference type="GeneID" id="43589082"/>
<dbReference type="AlphaFoldDB" id="A0AAJ8LPK3"/>
<gene>
    <name evidence="2" type="ORF">CI109_106178</name>
</gene>
<organism evidence="2 3">
    <name type="scientific">Kwoniella shandongensis</name>
    <dbReference type="NCBI Taxonomy" id="1734106"/>
    <lineage>
        <taxon>Eukaryota</taxon>
        <taxon>Fungi</taxon>
        <taxon>Dikarya</taxon>
        <taxon>Basidiomycota</taxon>
        <taxon>Agaricomycotina</taxon>
        <taxon>Tremellomycetes</taxon>
        <taxon>Tremellales</taxon>
        <taxon>Cryptococcaceae</taxon>
        <taxon>Kwoniella</taxon>
    </lineage>
</organism>
<dbReference type="EMBL" id="CP144061">
    <property type="protein sequence ID" value="WWD21692.1"/>
    <property type="molecule type" value="Genomic_DNA"/>
</dbReference>
<evidence type="ECO:0000313" key="2">
    <source>
        <dbReference type="EMBL" id="WWD21692.1"/>
    </source>
</evidence>
<reference evidence="2" key="1">
    <citation type="submission" date="2017-08" db="EMBL/GenBank/DDBJ databases">
        <authorList>
            <person name="Cuomo C."/>
            <person name="Billmyre B."/>
            <person name="Heitman J."/>
        </authorList>
    </citation>
    <scope>NUCLEOTIDE SEQUENCE</scope>
    <source>
        <strain evidence="2">CBS 12478</strain>
    </source>
</reference>
<dbReference type="RefSeq" id="XP_065823859.1">
    <property type="nucleotide sequence ID" value="XM_065967787.1"/>
</dbReference>
<feature type="region of interest" description="Disordered" evidence="1">
    <location>
        <begin position="1"/>
        <end position="24"/>
    </location>
</feature>
<protein>
    <submittedName>
        <fullName evidence="2">Uncharacterized protein</fullName>
    </submittedName>
</protein>
<evidence type="ECO:0000256" key="1">
    <source>
        <dbReference type="SAM" id="MobiDB-lite"/>
    </source>
</evidence>
<evidence type="ECO:0000313" key="3">
    <source>
        <dbReference type="Proteomes" id="UP000322225"/>
    </source>
</evidence>
<keyword evidence="3" id="KW-1185">Reference proteome</keyword>
<proteinExistence type="predicted"/>
<reference evidence="2" key="2">
    <citation type="submission" date="2024-01" db="EMBL/GenBank/DDBJ databases">
        <title>Comparative genomics of Cryptococcus and Kwoniella reveals pathogenesis evolution and contrasting modes of karyotype evolution via chromosome fusion or intercentromeric recombination.</title>
        <authorList>
            <person name="Coelho M.A."/>
            <person name="David-Palma M."/>
            <person name="Shea T."/>
            <person name="Bowers K."/>
            <person name="McGinley-Smith S."/>
            <person name="Mohammad A.W."/>
            <person name="Gnirke A."/>
            <person name="Yurkov A.M."/>
            <person name="Nowrousian M."/>
            <person name="Sun S."/>
            <person name="Cuomo C.A."/>
            <person name="Heitman J."/>
        </authorList>
    </citation>
    <scope>NUCLEOTIDE SEQUENCE</scope>
    <source>
        <strain evidence="2">CBS 12478</strain>
    </source>
</reference>
<dbReference type="KEGG" id="ksn:43589082"/>
<sequence length="89" mass="9779">MAANRLSHPYPNSQTRSNDADPRLQTPSALLAARPGKESAEDLLTWFSGEDPETLAGVVGMMNLDDRGEDTIEDGDNLDIIQDPHTRRC</sequence>